<dbReference type="EMBL" id="BFEA01000593">
    <property type="protein sequence ID" value="GBG87064.1"/>
    <property type="molecule type" value="Genomic_DNA"/>
</dbReference>
<dbReference type="OrthoDB" id="1253106at2759"/>
<dbReference type="AlphaFoldDB" id="A0A388LXL3"/>
<keyword evidence="2" id="KW-1185">Reference proteome</keyword>
<evidence type="ECO:0000313" key="1">
    <source>
        <dbReference type="EMBL" id="GBG87064.1"/>
    </source>
</evidence>
<dbReference type="Gramene" id="GBG87064">
    <property type="protein sequence ID" value="GBG87064"/>
    <property type="gene ID" value="CBR_g44520"/>
</dbReference>
<protein>
    <recommendedName>
        <fullName evidence="3">HAT C-terminal dimerisation domain-containing protein</fullName>
    </recommendedName>
</protein>
<dbReference type="SUPFAM" id="SSF53098">
    <property type="entry name" value="Ribonuclease H-like"/>
    <property type="match status" value="1"/>
</dbReference>
<name>A0A388LXL3_CHABU</name>
<accession>A0A388LXL3</accession>
<evidence type="ECO:0000313" key="2">
    <source>
        <dbReference type="Proteomes" id="UP000265515"/>
    </source>
</evidence>
<reference evidence="1 2" key="1">
    <citation type="journal article" date="2018" name="Cell">
        <title>The Chara Genome: Secondary Complexity and Implications for Plant Terrestrialization.</title>
        <authorList>
            <person name="Nishiyama T."/>
            <person name="Sakayama H."/>
            <person name="Vries J.D."/>
            <person name="Buschmann H."/>
            <person name="Saint-Marcoux D."/>
            <person name="Ullrich K.K."/>
            <person name="Haas F.B."/>
            <person name="Vanderstraeten L."/>
            <person name="Becker D."/>
            <person name="Lang D."/>
            <person name="Vosolsobe S."/>
            <person name="Rombauts S."/>
            <person name="Wilhelmsson P.K.I."/>
            <person name="Janitza P."/>
            <person name="Kern R."/>
            <person name="Heyl A."/>
            <person name="Rumpler F."/>
            <person name="Villalobos L.I.A.C."/>
            <person name="Clay J.M."/>
            <person name="Skokan R."/>
            <person name="Toyoda A."/>
            <person name="Suzuki Y."/>
            <person name="Kagoshima H."/>
            <person name="Schijlen E."/>
            <person name="Tajeshwar N."/>
            <person name="Catarino B."/>
            <person name="Hetherington A.J."/>
            <person name="Saltykova A."/>
            <person name="Bonnot C."/>
            <person name="Breuninger H."/>
            <person name="Symeonidi A."/>
            <person name="Radhakrishnan G.V."/>
            <person name="Van Nieuwerburgh F."/>
            <person name="Deforce D."/>
            <person name="Chang C."/>
            <person name="Karol K.G."/>
            <person name="Hedrich R."/>
            <person name="Ulvskov P."/>
            <person name="Glockner G."/>
            <person name="Delwiche C.F."/>
            <person name="Petrasek J."/>
            <person name="Van de Peer Y."/>
            <person name="Friml J."/>
            <person name="Beilby M."/>
            <person name="Dolan L."/>
            <person name="Kohara Y."/>
            <person name="Sugano S."/>
            <person name="Fujiyama A."/>
            <person name="Delaux P.-M."/>
            <person name="Quint M."/>
            <person name="TheiBen G."/>
            <person name="Hagemann M."/>
            <person name="Harholt J."/>
            <person name="Dunand C."/>
            <person name="Zachgo S."/>
            <person name="Langdale J."/>
            <person name="Maumus F."/>
            <person name="Straeten D.V.D."/>
            <person name="Gould S.B."/>
            <person name="Rensing S.A."/>
        </authorList>
    </citation>
    <scope>NUCLEOTIDE SEQUENCE [LARGE SCALE GENOMIC DNA]</scope>
    <source>
        <strain evidence="1 2">S276</strain>
    </source>
</reference>
<comment type="caution">
    <text evidence="1">The sequence shown here is derived from an EMBL/GenBank/DDBJ whole genome shotgun (WGS) entry which is preliminary data.</text>
</comment>
<gene>
    <name evidence="1" type="ORF">CBR_g44520</name>
</gene>
<organism evidence="1 2">
    <name type="scientific">Chara braunii</name>
    <name type="common">Braun's stonewort</name>
    <dbReference type="NCBI Taxonomy" id="69332"/>
    <lineage>
        <taxon>Eukaryota</taxon>
        <taxon>Viridiplantae</taxon>
        <taxon>Streptophyta</taxon>
        <taxon>Charophyceae</taxon>
        <taxon>Charales</taxon>
        <taxon>Characeae</taxon>
        <taxon>Chara</taxon>
    </lineage>
</organism>
<evidence type="ECO:0008006" key="3">
    <source>
        <dbReference type="Google" id="ProtNLM"/>
    </source>
</evidence>
<dbReference type="Proteomes" id="UP000265515">
    <property type="component" value="Unassembled WGS sequence"/>
</dbReference>
<dbReference type="InterPro" id="IPR012337">
    <property type="entry name" value="RNaseH-like_sf"/>
</dbReference>
<sequence>MRPITHVMGPVMDLLRRMDGNGQFMSLIVKRTRDLACLMRDACAPLGSSFSDHVMRRVQARIQHMMELAHCAAFLLNPRRRDIQYFSTQLDEYHTWLVWQAKRYLLSQTGFDESGARYLEVCRQFEDFHMQQGRYGTWGGGEGRARARSCSGDFETMECASWWSQYGGDAPDLQYCTLRVMHMWSCASPAERNRAVYEGIHTKKRNQLAFKKVVHLVEIIANVRLMEYRRANCGYVLPWQRDEGMLHAQAGLEVGPVRSGTRSGMTEEEIEEQVALMTRDPIGASAPPPVESVLSACAAIFRLYPRDDASEDERETEALDDPALPILCGINELHEEGDEDDERTHTARGVERKEAVVRVHDGEQVERVEGVLPAQVEREEDVVRTQVAIDEDMERLDYSAQVQREEGVVGAQVEREEDVVRPQVEREEGVAGVDDDAHVEIEDNVVRADAGVLFEREEGVVGGDVAHGRGEGSDNLDPIVQCFIANEMGPALEGLTPGTMRALGASPSRGRGASGMGMRDFMEVSLGDPPSPRYAELCVRF</sequence>
<proteinExistence type="predicted"/>